<dbReference type="SUPFAM" id="SSF53067">
    <property type="entry name" value="Actin-like ATPase domain"/>
    <property type="match status" value="2"/>
</dbReference>
<dbReference type="OMA" id="GMWLQPP"/>
<feature type="compositionally biased region" description="Acidic residues" evidence="8">
    <location>
        <begin position="415"/>
        <end position="429"/>
    </location>
</feature>
<dbReference type="CDD" id="cd00201">
    <property type="entry name" value="WW"/>
    <property type="match status" value="2"/>
</dbReference>
<feature type="domain" description="WW" evidence="9">
    <location>
        <begin position="314"/>
        <end position="341"/>
    </location>
</feature>
<dbReference type="Pfam" id="PF00022">
    <property type="entry name" value="Actin"/>
    <property type="match status" value="2"/>
</dbReference>
<dbReference type="InterPro" id="IPR002713">
    <property type="entry name" value="FF_domain"/>
</dbReference>
<dbReference type="PROSITE" id="PS51676">
    <property type="entry name" value="FF"/>
    <property type="match status" value="1"/>
</dbReference>
<feature type="compositionally biased region" description="Pro residues" evidence="8">
    <location>
        <begin position="283"/>
        <end position="292"/>
    </location>
</feature>
<keyword evidence="6" id="KW-0206">Cytoskeleton</keyword>
<evidence type="ECO:0000256" key="3">
    <source>
        <dbReference type="ARBA" id="ARBA00022737"/>
    </source>
</evidence>
<dbReference type="Gene3D" id="3.90.640.10">
    <property type="entry name" value="Actin, Chain A, domain 4"/>
    <property type="match status" value="1"/>
</dbReference>
<dbReference type="SUPFAM" id="SSF81698">
    <property type="entry name" value="FF domain"/>
    <property type="match status" value="3"/>
</dbReference>
<dbReference type="InterPro" id="IPR036517">
    <property type="entry name" value="FF_domain_sf"/>
</dbReference>
<dbReference type="InterPro" id="IPR004000">
    <property type="entry name" value="Actin"/>
</dbReference>
<dbReference type="Proteomes" id="UP000006757">
    <property type="component" value="Unassembled WGS sequence"/>
</dbReference>
<protein>
    <submittedName>
        <fullName evidence="11">Peptide-binding protein</fullName>
    </submittedName>
</protein>
<feature type="region of interest" description="Disordered" evidence="8">
    <location>
        <begin position="624"/>
        <end position="645"/>
    </location>
</feature>
<dbReference type="FunFam" id="1.10.10.440:FF:000044">
    <property type="entry name" value="Transcription elongation regulator 1"/>
    <property type="match status" value="1"/>
</dbReference>
<keyword evidence="2" id="KW-0963">Cytoplasm</keyword>
<sequence>MAGGLEDKLFIGKRAQEYRGLLKIQYPMEHGVVTDWDDMERIWGWVYNEGLKALSEEIFFETFNVPAFFTSVQAILSLCVRKIGAQLTSRYSTGRTTGIVLDSGDGVTHAVPVYEGFSMPHAIQRIDLAGRDVTDHLQLLLRKAGHYLHTSAEKEVVRTIKEKTCYLSLNPSKEEKDHAGAWEEFRLPDGKVIQLGTERFLAPEILFNPELVGQEYPGVHQVIVDSINRCDMDLRKSLFSNIVLSGGSTLCTAPDGKTPYYYNAATKTSTYRRPVLVVPAAPIPPPAAPAAPPTEKKRKKEKAKVKTPIPGTSWTRVTTNEGHTFYFEKETKRSEWTVPPEIAEAVAAFDEAERREKEEKEKAERLERIREQERIRAEVAEERKRKAEEKKRKAADQGEGAPEPKAQKQDKEKDDEVEEQYAPEGEDEEAWMKAVAAEFAEADKKAAADAEDAEAAQKKAEEEAAKKVFAAKSEVKVSLEEGRALFKEISPFAPWDVSLPFFVNDPRYVLLPSEKERREAYEDYCRDAGRARRLNKPKPAVEKKADPEREYRALLREQVTSTRTRWDDFRRRYRKEKAFYSYGRDDREREKLFKTHLRELGERKRADAQRAEADFMELLKESDDIKPGAPWSQAKQGIKNDPRYDAVGSSSLREELFNKYIKTLGETEPESTETAAERKIRERKERQQASLREREQSVREQQAKMSEEVDKSRKDAGREEGERMFSSLLTDAIRDAMTWEEAKAILQQDRRFAHPALRMGDKQRLFEGHVARLGGKRDNALHALFAQHAQLDTPFDTVYPLVIEDPVVTRLGLDARALEERYDQWIQSREEKARAEFIELLGENSFVDFWGRMRNKEIDADASKIKDEEMADDEEGKDKNMVDLAQKIDLGEIKSILRRDRRYRQFDHMPEEREQWLRDYLENLEGSKGSETVHNVRQ</sequence>
<comment type="caution">
    <text evidence="11">The sequence shown here is derived from an EMBL/GenBank/DDBJ whole genome shotgun (WGS) entry which is preliminary data.</text>
</comment>
<dbReference type="eggNOG" id="KOG0676">
    <property type="taxonomic scope" value="Eukaryota"/>
</dbReference>
<feature type="compositionally biased region" description="Basic and acidic residues" evidence="8">
    <location>
        <begin position="351"/>
        <end position="366"/>
    </location>
</feature>
<comment type="similarity">
    <text evidence="7">Belongs to the actin family. ARP1 subfamily.</text>
</comment>
<dbReference type="GO" id="GO:0070063">
    <property type="term" value="F:RNA polymerase binding"/>
    <property type="evidence" value="ECO:0007669"/>
    <property type="project" value="InterPro"/>
</dbReference>
<feature type="compositionally biased region" description="Basic residues" evidence="8">
    <location>
        <begin position="296"/>
        <end position="305"/>
    </location>
</feature>
<feature type="domain" description="FF" evidence="10">
    <location>
        <begin position="605"/>
        <end position="663"/>
    </location>
</feature>
<accession>K1VRP6</accession>
<gene>
    <name evidence="11" type="ORF">A1Q2_03494</name>
</gene>
<keyword evidence="4" id="KW-0547">Nucleotide-binding</keyword>
<dbReference type="GO" id="GO:0005524">
    <property type="term" value="F:ATP binding"/>
    <property type="evidence" value="ECO:0007669"/>
    <property type="project" value="UniProtKB-KW"/>
</dbReference>
<feature type="compositionally biased region" description="Basic and acidic residues" evidence="8">
    <location>
        <begin position="675"/>
        <end position="722"/>
    </location>
</feature>
<evidence type="ECO:0000256" key="6">
    <source>
        <dbReference type="ARBA" id="ARBA00023212"/>
    </source>
</evidence>
<feature type="compositionally biased region" description="Basic and acidic residues" evidence="8">
    <location>
        <begin position="405"/>
        <end position="414"/>
    </location>
</feature>
<dbReference type="InterPro" id="IPR043129">
    <property type="entry name" value="ATPase_NBD"/>
</dbReference>
<dbReference type="SMART" id="SM00268">
    <property type="entry name" value="ACTIN"/>
    <property type="match status" value="1"/>
</dbReference>
<dbReference type="EMBL" id="AMBO01000296">
    <property type="protein sequence ID" value="EKD02132.1"/>
    <property type="molecule type" value="Genomic_DNA"/>
</dbReference>
<reference evidence="11 12" key="1">
    <citation type="journal article" date="2012" name="Eukaryot. Cell">
        <title>Genome sequence of the Trichosporon asahii environmental strain CBS 8904.</title>
        <authorList>
            <person name="Yang R.Y."/>
            <person name="Li H.T."/>
            <person name="Zhu H."/>
            <person name="Zhou G.P."/>
            <person name="Wang M."/>
            <person name="Wang L."/>
        </authorList>
    </citation>
    <scope>NUCLEOTIDE SEQUENCE [LARGE SCALE GENOMIC DNA]</scope>
    <source>
        <strain evidence="11 12">CBS 8904</strain>
    </source>
</reference>
<evidence type="ECO:0000256" key="5">
    <source>
        <dbReference type="ARBA" id="ARBA00022840"/>
    </source>
</evidence>
<feature type="compositionally biased region" description="Basic and acidic residues" evidence="8">
    <location>
        <begin position="371"/>
        <end position="396"/>
    </location>
</feature>
<dbReference type="Gene3D" id="2.20.70.10">
    <property type="match status" value="1"/>
</dbReference>
<dbReference type="FunFam" id="3.30.420.40:FF:000502">
    <property type="entry name" value="Actin-Related Proteins"/>
    <property type="match status" value="1"/>
</dbReference>
<dbReference type="PRINTS" id="PR00190">
    <property type="entry name" value="ACTIN"/>
</dbReference>
<evidence type="ECO:0000259" key="9">
    <source>
        <dbReference type="PROSITE" id="PS50020"/>
    </source>
</evidence>
<keyword evidence="3" id="KW-0677">Repeat</keyword>
<dbReference type="InterPro" id="IPR045148">
    <property type="entry name" value="TCRG1-like"/>
</dbReference>
<organism evidence="11 12">
    <name type="scientific">Trichosporon asahii var. asahii (strain CBS 8904)</name>
    <name type="common">Yeast</name>
    <dbReference type="NCBI Taxonomy" id="1220162"/>
    <lineage>
        <taxon>Eukaryota</taxon>
        <taxon>Fungi</taxon>
        <taxon>Dikarya</taxon>
        <taxon>Basidiomycota</taxon>
        <taxon>Agaricomycotina</taxon>
        <taxon>Tremellomycetes</taxon>
        <taxon>Trichosporonales</taxon>
        <taxon>Trichosporonaceae</taxon>
        <taxon>Trichosporon</taxon>
    </lineage>
</organism>
<dbReference type="Pfam" id="PF01846">
    <property type="entry name" value="FF"/>
    <property type="match status" value="3"/>
</dbReference>
<feature type="region of interest" description="Disordered" evidence="8">
    <location>
        <begin position="347"/>
        <end position="366"/>
    </location>
</feature>
<dbReference type="SMART" id="SM00441">
    <property type="entry name" value="FF"/>
    <property type="match status" value="4"/>
</dbReference>
<dbReference type="PANTHER" id="PTHR15377">
    <property type="entry name" value="TRANSCRIPTION ELONGATION REGULATOR 1"/>
    <property type="match status" value="1"/>
</dbReference>
<dbReference type="STRING" id="1220162.K1VRP6"/>
<dbReference type="SUPFAM" id="SSF51045">
    <property type="entry name" value="WW domain"/>
    <property type="match status" value="1"/>
</dbReference>
<evidence type="ECO:0000259" key="10">
    <source>
        <dbReference type="PROSITE" id="PS51676"/>
    </source>
</evidence>
<dbReference type="FunFam" id="3.90.640.10:FF:000008">
    <property type="entry name" value="alpha-centractin isoform X1"/>
    <property type="match status" value="1"/>
</dbReference>
<comment type="subcellular location">
    <subcellularLocation>
        <location evidence="1">Cytoplasm</location>
        <location evidence="1">Cytoskeleton</location>
    </subcellularLocation>
</comment>
<dbReference type="Gene3D" id="1.10.10.440">
    <property type="entry name" value="FF domain"/>
    <property type="match status" value="5"/>
</dbReference>
<dbReference type="AlphaFoldDB" id="K1VRP6"/>
<keyword evidence="5" id="KW-0067">ATP-binding</keyword>
<evidence type="ECO:0000313" key="11">
    <source>
        <dbReference type="EMBL" id="EKD02132.1"/>
    </source>
</evidence>
<dbReference type="InterPro" id="IPR001202">
    <property type="entry name" value="WW_dom"/>
</dbReference>
<dbReference type="HOGENOM" id="CLU_013872_0_0_1"/>
<evidence type="ECO:0000256" key="8">
    <source>
        <dbReference type="SAM" id="MobiDB-lite"/>
    </source>
</evidence>
<keyword evidence="12" id="KW-1185">Reference proteome</keyword>
<evidence type="ECO:0000256" key="7">
    <source>
        <dbReference type="ARBA" id="ARBA00038483"/>
    </source>
</evidence>
<feature type="region of interest" description="Disordered" evidence="8">
    <location>
        <begin position="663"/>
        <end position="722"/>
    </location>
</feature>
<name>K1VRP6_TRIAC</name>
<dbReference type="InParanoid" id="K1VRP6"/>
<dbReference type="GO" id="GO:0005634">
    <property type="term" value="C:nucleus"/>
    <property type="evidence" value="ECO:0007669"/>
    <property type="project" value="TreeGrafter"/>
</dbReference>
<evidence type="ECO:0000256" key="4">
    <source>
        <dbReference type="ARBA" id="ARBA00022741"/>
    </source>
</evidence>
<dbReference type="SMART" id="SM00456">
    <property type="entry name" value="WW"/>
    <property type="match status" value="2"/>
</dbReference>
<dbReference type="InterPro" id="IPR036020">
    <property type="entry name" value="WW_dom_sf"/>
</dbReference>
<dbReference type="GO" id="GO:0005856">
    <property type="term" value="C:cytoskeleton"/>
    <property type="evidence" value="ECO:0007669"/>
    <property type="project" value="UniProtKB-SubCell"/>
</dbReference>
<dbReference type="OrthoDB" id="410044at2759"/>
<evidence type="ECO:0000256" key="2">
    <source>
        <dbReference type="ARBA" id="ARBA00022490"/>
    </source>
</evidence>
<proteinExistence type="inferred from homology"/>
<feature type="region of interest" description="Disordered" evidence="8">
    <location>
        <begin position="371"/>
        <end position="436"/>
    </location>
</feature>
<dbReference type="eggNOG" id="KOG0155">
    <property type="taxonomic scope" value="Eukaryota"/>
</dbReference>
<feature type="region of interest" description="Disordered" evidence="8">
    <location>
        <begin position="283"/>
        <end position="316"/>
    </location>
</feature>
<evidence type="ECO:0000313" key="12">
    <source>
        <dbReference type="Proteomes" id="UP000006757"/>
    </source>
</evidence>
<dbReference type="PROSITE" id="PS50020">
    <property type="entry name" value="WW_DOMAIN_2"/>
    <property type="match status" value="1"/>
</dbReference>
<dbReference type="GO" id="GO:0003712">
    <property type="term" value="F:transcription coregulator activity"/>
    <property type="evidence" value="ECO:0007669"/>
    <property type="project" value="TreeGrafter"/>
</dbReference>
<dbReference type="PANTHER" id="PTHR15377:SF3">
    <property type="entry name" value="WW DOMAIN-CONTAINING PROTEIN"/>
    <property type="match status" value="1"/>
</dbReference>
<dbReference type="Gene3D" id="3.30.420.40">
    <property type="match status" value="3"/>
</dbReference>
<evidence type="ECO:0000256" key="1">
    <source>
        <dbReference type="ARBA" id="ARBA00004245"/>
    </source>
</evidence>